<dbReference type="EMBL" id="JAVDWU010000001">
    <property type="protein sequence ID" value="MDR7148961.1"/>
    <property type="molecule type" value="Genomic_DNA"/>
</dbReference>
<feature type="transmembrane region" description="Helical" evidence="1">
    <location>
        <begin position="12"/>
        <end position="28"/>
    </location>
</feature>
<organism evidence="2 3">
    <name type="scientific">Hydrogenophaga palleronii</name>
    <dbReference type="NCBI Taxonomy" id="65655"/>
    <lineage>
        <taxon>Bacteria</taxon>
        <taxon>Pseudomonadati</taxon>
        <taxon>Pseudomonadota</taxon>
        <taxon>Betaproteobacteria</taxon>
        <taxon>Burkholderiales</taxon>
        <taxon>Comamonadaceae</taxon>
        <taxon>Hydrogenophaga</taxon>
    </lineage>
</organism>
<name>A0ABU1WI65_9BURK</name>
<evidence type="ECO:0000313" key="3">
    <source>
        <dbReference type="Proteomes" id="UP001265700"/>
    </source>
</evidence>
<feature type="transmembrane region" description="Helical" evidence="1">
    <location>
        <begin position="116"/>
        <end position="135"/>
    </location>
</feature>
<feature type="transmembrane region" description="Helical" evidence="1">
    <location>
        <begin position="185"/>
        <end position="205"/>
    </location>
</feature>
<dbReference type="RefSeq" id="WP_310312021.1">
    <property type="nucleotide sequence ID" value="NZ_JAVDWU010000001.1"/>
</dbReference>
<evidence type="ECO:0000313" key="2">
    <source>
        <dbReference type="EMBL" id="MDR7148961.1"/>
    </source>
</evidence>
<reference evidence="2 3" key="1">
    <citation type="submission" date="2023-07" db="EMBL/GenBank/DDBJ databases">
        <title>Sorghum-associated microbial communities from plants grown in Nebraska, USA.</title>
        <authorList>
            <person name="Schachtman D."/>
        </authorList>
    </citation>
    <scope>NUCLEOTIDE SEQUENCE [LARGE SCALE GENOMIC DNA]</scope>
    <source>
        <strain evidence="2 3">4249</strain>
    </source>
</reference>
<feature type="transmembrane region" description="Helical" evidence="1">
    <location>
        <begin position="240"/>
        <end position="257"/>
    </location>
</feature>
<protein>
    <submittedName>
        <fullName evidence="2">Uncharacterized protein</fullName>
    </submittedName>
</protein>
<feature type="transmembrane region" description="Helical" evidence="1">
    <location>
        <begin position="217"/>
        <end position="234"/>
    </location>
</feature>
<keyword evidence="3" id="KW-1185">Reference proteome</keyword>
<gene>
    <name evidence="2" type="ORF">J2W49_000889</name>
</gene>
<accession>A0ABU1WI65</accession>
<proteinExistence type="predicted"/>
<feature type="transmembrane region" description="Helical" evidence="1">
    <location>
        <begin position="35"/>
        <end position="55"/>
    </location>
</feature>
<feature type="transmembrane region" description="Helical" evidence="1">
    <location>
        <begin position="92"/>
        <end position="110"/>
    </location>
</feature>
<sequence length="318" mass="33031">MSFIHHPAFQSLGLPLLLTLVLTVSLGMRQTSAGLRWWAMGSAMALLLSFLLLPGFDWPATARAQKLPWIALGGTGLAFVWVLSGATQPNRWMHWAMGSALWAVACVWLTADPAQWAHSLLGALAGAAVLASLLIKRPIQGRTQGAHEPPSTPAKAAVNGVADSATLTVAALGLAGIAAAGGSLLLAQLAMMLGVVTAVPGLWAWLRPAAGLAIQPAALFPLGLAWLVIAYSLAVPGPSTAGRVAVIALAFAAPVLLKRASWSARHPRWTPLLTAMLAALPVVVALAWLLLGDAAPPGADGSLGETTEDDPYYKPTWE</sequence>
<evidence type="ECO:0000256" key="1">
    <source>
        <dbReference type="SAM" id="Phobius"/>
    </source>
</evidence>
<keyword evidence="1" id="KW-0472">Membrane</keyword>
<keyword evidence="1" id="KW-1133">Transmembrane helix</keyword>
<feature type="transmembrane region" description="Helical" evidence="1">
    <location>
        <begin position="269"/>
        <end position="291"/>
    </location>
</feature>
<comment type="caution">
    <text evidence="2">The sequence shown here is derived from an EMBL/GenBank/DDBJ whole genome shotgun (WGS) entry which is preliminary data.</text>
</comment>
<dbReference type="Proteomes" id="UP001265700">
    <property type="component" value="Unassembled WGS sequence"/>
</dbReference>
<keyword evidence="1" id="KW-0812">Transmembrane</keyword>
<feature type="transmembrane region" description="Helical" evidence="1">
    <location>
        <begin position="156"/>
        <end position="179"/>
    </location>
</feature>
<feature type="transmembrane region" description="Helical" evidence="1">
    <location>
        <begin position="67"/>
        <end position="85"/>
    </location>
</feature>